<evidence type="ECO:0000313" key="2">
    <source>
        <dbReference type="EMBL" id="MDJ1159455.1"/>
    </source>
</evidence>
<dbReference type="SUPFAM" id="SSF88713">
    <property type="entry name" value="Glycoside hydrolase/deacetylase"/>
    <property type="match status" value="1"/>
</dbReference>
<dbReference type="InterPro" id="IPR007235">
    <property type="entry name" value="Glyco_trans_28_C"/>
</dbReference>
<dbReference type="Pfam" id="PF04101">
    <property type="entry name" value="Glyco_tran_28_C"/>
    <property type="match status" value="1"/>
</dbReference>
<dbReference type="Gene3D" id="3.20.20.370">
    <property type="entry name" value="Glycoside hydrolase/deacetylase"/>
    <property type="match status" value="1"/>
</dbReference>
<feature type="domain" description="Glycosyl transferase family 28 C-terminal" evidence="1">
    <location>
        <begin position="215"/>
        <end position="353"/>
    </location>
</feature>
<reference evidence="2 3" key="1">
    <citation type="submission" date="2023-05" db="EMBL/GenBank/DDBJ databases">
        <title>Chelatococcus sp. nov., a moderately thermophilic bacterium isolated from hot spring microbial mat.</title>
        <authorList>
            <person name="Hu C.-J."/>
            <person name="Li W.-J."/>
        </authorList>
    </citation>
    <scope>NUCLEOTIDE SEQUENCE [LARGE SCALE GENOMIC DNA]</scope>
    <source>
        <strain evidence="2 3">SYSU G07232</strain>
    </source>
</reference>
<dbReference type="InterPro" id="IPR011330">
    <property type="entry name" value="Glyco_hydro/deAcase_b/a-brl"/>
</dbReference>
<dbReference type="Proteomes" id="UP001321492">
    <property type="component" value="Unassembled WGS sequence"/>
</dbReference>
<protein>
    <submittedName>
        <fullName evidence="2">Glycosyltransferase</fullName>
    </submittedName>
</protein>
<dbReference type="SUPFAM" id="SSF53756">
    <property type="entry name" value="UDP-Glycosyltransferase/glycogen phosphorylase"/>
    <property type="match status" value="1"/>
</dbReference>
<dbReference type="InterPro" id="IPR049591">
    <property type="entry name" value="CE4_u4-like"/>
</dbReference>
<organism evidence="2 3">
    <name type="scientific">Chelatococcus albus</name>
    <dbReference type="NCBI Taxonomy" id="3047466"/>
    <lineage>
        <taxon>Bacteria</taxon>
        <taxon>Pseudomonadati</taxon>
        <taxon>Pseudomonadota</taxon>
        <taxon>Alphaproteobacteria</taxon>
        <taxon>Hyphomicrobiales</taxon>
        <taxon>Chelatococcaceae</taxon>
        <taxon>Chelatococcus</taxon>
    </lineage>
</organism>
<proteinExistence type="predicted"/>
<evidence type="ECO:0000259" key="1">
    <source>
        <dbReference type="Pfam" id="PF04101"/>
    </source>
</evidence>
<comment type="caution">
    <text evidence="2">The sequence shown here is derived from an EMBL/GenBank/DDBJ whole genome shotgun (WGS) entry which is preliminary data.</text>
</comment>
<sequence length="657" mass="69820">MSLSVLITVTHLLGVGHLARAAAIARALAAAGHDVTLVSGGMPAPLVRTGRLRFVQLPPVRSAGTAFSTLLDEDGRPASSALLAERRRELTAIFARMRPDVMVTELFPFGRRMLADEFMALLAAAEACRPRPVTLASVRDVLVAPAKPERIAEAHRRLFRHYDGVLVHGDPAILPLEASWPLDATLAPLLRYTGYVGEPAPEDDEPAGDGRDEIVVSGGGSAAALPLYRAAAEAARLVREKRWRLLLGAGVVQADFAAVAARATDNLVVERARPDFPLLVGRSAVSVSQAGYNTVVDLFGTGVKAVLVPFEEGNETEQRLRADRLASHGLVTVLPQGELTAGNLARAVRAALALPPPEATAIDCGGLATTVRLVEEFARRRGGLAAPALAANSAESAWRRLDDALATAVASGDTLAFWWRDDDATAPTPALDRLLTLARRHAAPVALAAIPAAATRALAERLADEPLASPLVHGLSHRNHAPADEKKAEFGAHRPTAALVADAERALATARERFGARLLPIFVPPWNRIAPALVAELPALGFCGLSTFRDRPATEAAPGLIQVNTHLDPVDWHGSRSLVAEDMLLDGLVRAIAARRRADDTLEPIGLLTHHLVHDEAIWSFCERLIERLCRHAGVRIHAAREVFAAPSAGSGVDGPA</sequence>
<dbReference type="EMBL" id="JASJEV010000009">
    <property type="protein sequence ID" value="MDJ1159455.1"/>
    <property type="molecule type" value="Genomic_DNA"/>
</dbReference>
<accession>A0ABT7AJA2</accession>
<dbReference type="CDD" id="cd10928">
    <property type="entry name" value="CE4_u4"/>
    <property type="match status" value="1"/>
</dbReference>
<keyword evidence="3" id="KW-1185">Reference proteome</keyword>
<gene>
    <name evidence="2" type="ORF">QNA08_14545</name>
</gene>
<dbReference type="PANTHER" id="PTHR21015:SF28">
    <property type="entry name" value="SLL1722 PROTEIN"/>
    <property type="match status" value="1"/>
</dbReference>
<evidence type="ECO:0000313" key="3">
    <source>
        <dbReference type="Proteomes" id="UP001321492"/>
    </source>
</evidence>
<name>A0ABT7AJA2_9HYPH</name>
<dbReference type="Gene3D" id="3.40.50.2000">
    <property type="entry name" value="Glycogen Phosphorylase B"/>
    <property type="match status" value="2"/>
</dbReference>
<dbReference type="PANTHER" id="PTHR21015">
    <property type="entry name" value="UDP-N-ACETYLGLUCOSAMINE--N-ACETYLMURAMYL-(PENTAPEPTIDE) PYROPHOSPHORYL-UNDECAPRENOL N-ACETYLGLUCOSAMINE TRANSFERASE 1"/>
    <property type="match status" value="1"/>
</dbReference>
<dbReference type="RefSeq" id="WP_283741452.1">
    <property type="nucleotide sequence ID" value="NZ_JASJEV010000009.1"/>
</dbReference>